<protein>
    <submittedName>
        <fullName evidence="1">Uncharacterized protein</fullName>
    </submittedName>
</protein>
<accession>A0ABS6BXZ9</accession>
<dbReference type="RefSeq" id="WP_216151307.1">
    <property type="nucleotide sequence ID" value="NZ_JAHLDV010000067.1"/>
</dbReference>
<sequence>MKNISLKTKILTGILTGGIYLSSVSTTFAITTNPINISGTNLLTSECTQINTKIEQDLKSNLEEPIITRTISQDQANKIKSVLNKSVTTKVNNIDYAKTIINSENKLYKSSTTPSYINPITTLVDNATITQTQADKILLKQLYLYHERMLKSSL</sequence>
<keyword evidence="2" id="KW-1185">Reference proteome</keyword>
<dbReference type="EMBL" id="JAHLDV010000067">
    <property type="protein sequence ID" value="MBU3161483.1"/>
    <property type="molecule type" value="Genomic_DNA"/>
</dbReference>
<dbReference type="Proteomes" id="UP000776252">
    <property type="component" value="Unassembled WGS sequence"/>
</dbReference>
<comment type="caution">
    <text evidence="1">The sequence shown here is derived from an EMBL/GenBank/DDBJ whole genome shotgun (WGS) entry which is preliminary data.</text>
</comment>
<gene>
    <name evidence="1" type="ORF">KPL37_17390</name>
</gene>
<evidence type="ECO:0000313" key="1">
    <source>
        <dbReference type="EMBL" id="MBU3161483.1"/>
    </source>
</evidence>
<evidence type="ECO:0000313" key="2">
    <source>
        <dbReference type="Proteomes" id="UP000776252"/>
    </source>
</evidence>
<proteinExistence type="predicted"/>
<reference evidence="1 2" key="1">
    <citation type="submission" date="2021-06" db="EMBL/GenBank/DDBJ databases">
        <title>Clostridia strains as spoilage organisms.</title>
        <authorList>
            <person name="Wambui J."/>
            <person name="Stephan R."/>
            <person name="Stevens M.J.A."/>
        </authorList>
    </citation>
    <scope>NUCLEOTIDE SEQUENCE [LARGE SCALE GENOMIC DNA]</scope>
    <source>
        <strain evidence="1 2">DSM 14204</strain>
    </source>
</reference>
<name>A0ABS6BXZ9_9CLOT</name>
<organism evidence="1 2">
    <name type="scientific">Clostridium frigoris</name>
    <dbReference type="NCBI Taxonomy" id="205327"/>
    <lineage>
        <taxon>Bacteria</taxon>
        <taxon>Bacillati</taxon>
        <taxon>Bacillota</taxon>
        <taxon>Clostridia</taxon>
        <taxon>Eubacteriales</taxon>
        <taxon>Clostridiaceae</taxon>
        <taxon>Clostridium</taxon>
    </lineage>
</organism>